<dbReference type="InterPro" id="IPR036457">
    <property type="entry name" value="PPM-type-like_dom_sf"/>
</dbReference>
<dbReference type="InterPro" id="IPR001932">
    <property type="entry name" value="PPM-type_phosphatase-like_dom"/>
</dbReference>
<dbReference type="GO" id="GO:0016791">
    <property type="term" value="F:phosphatase activity"/>
    <property type="evidence" value="ECO:0007669"/>
    <property type="project" value="TreeGrafter"/>
</dbReference>
<evidence type="ECO:0000259" key="2">
    <source>
        <dbReference type="SMART" id="SM00065"/>
    </source>
</evidence>
<dbReference type="InterPro" id="IPR052016">
    <property type="entry name" value="Bact_Sigma-Reg"/>
</dbReference>
<sequence>MSVDVGVPESLIPADEVRRLAAVRRYAVLDTPPDGAFDRVAALAARMLDVPIATVTIVDTDRVWFKAKQGLGEDVTEIGRDPGLCASAILHSQPYLVTDALTDPRTVGNPLVHGELGIRFYAAAPITTPDGYRLGTVNVLDTRPRQMDEQGLATLADLAAVVMDELELRLAAMTTVRLERESRLRAEADQQRLQVINATLQRALLPPRLPQIEGLAAAAYYHTASTEHVGGDFYDLFALGDRRWGFFLGDVCGKGADAAALTSLTRYTLRAAATYDPDPVSVLANLNTVLLQEYVHDTPRYCTTLFGMATLTSSGLELTLAGGGHPPALIIRAAGMVEWLHPEGGDLVGLFPDASFAVAPARLAPGDALLLYTDGLTEARVAGGSLFGDERLQHVAAGLAGAPADQIIAALQDLLTGFGPGLADDTALLALSVPPSTP</sequence>
<evidence type="ECO:0000259" key="3">
    <source>
        <dbReference type="SMART" id="SM00331"/>
    </source>
</evidence>
<dbReference type="SMART" id="SM00331">
    <property type="entry name" value="PP2C_SIG"/>
    <property type="match status" value="1"/>
</dbReference>
<gene>
    <name evidence="4" type="ORF">D5H75_22890</name>
</gene>
<keyword evidence="5" id="KW-1185">Reference proteome</keyword>
<dbReference type="Gene3D" id="3.30.450.40">
    <property type="match status" value="1"/>
</dbReference>
<evidence type="ECO:0000313" key="4">
    <source>
        <dbReference type="EMBL" id="RJL30421.1"/>
    </source>
</evidence>
<dbReference type="Pfam" id="PF01590">
    <property type="entry name" value="GAF"/>
    <property type="match status" value="1"/>
</dbReference>
<feature type="domain" description="GAF" evidence="2">
    <location>
        <begin position="32"/>
        <end position="173"/>
    </location>
</feature>
<dbReference type="SMART" id="SM00065">
    <property type="entry name" value="GAF"/>
    <property type="match status" value="1"/>
</dbReference>
<dbReference type="PANTHER" id="PTHR43156:SF2">
    <property type="entry name" value="STAGE II SPORULATION PROTEIN E"/>
    <property type="match status" value="1"/>
</dbReference>
<dbReference type="AlphaFoldDB" id="A0A3A4AN48"/>
<dbReference type="EMBL" id="QZEY01000009">
    <property type="protein sequence ID" value="RJL30421.1"/>
    <property type="molecule type" value="Genomic_DNA"/>
</dbReference>
<accession>A0A3A4AN48</accession>
<comment type="caution">
    <text evidence="4">The sequence shown here is derived from an EMBL/GenBank/DDBJ whole genome shotgun (WGS) entry which is preliminary data.</text>
</comment>
<dbReference type="Pfam" id="PF07228">
    <property type="entry name" value="SpoIIE"/>
    <property type="match status" value="1"/>
</dbReference>
<name>A0A3A4AN48_9ACTN</name>
<proteinExistence type="predicted"/>
<dbReference type="PANTHER" id="PTHR43156">
    <property type="entry name" value="STAGE II SPORULATION PROTEIN E-RELATED"/>
    <property type="match status" value="1"/>
</dbReference>
<dbReference type="SUPFAM" id="SSF55781">
    <property type="entry name" value="GAF domain-like"/>
    <property type="match status" value="1"/>
</dbReference>
<dbReference type="OrthoDB" id="5241041at2"/>
<organism evidence="4 5">
    <name type="scientific">Bailinhaonella thermotolerans</name>
    <dbReference type="NCBI Taxonomy" id="1070861"/>
    <lineage>
        <taxon>Bacteria</taxon>
        <taxon>Bacillati</taxon>
        <taxon>Actinomycetota</taxon>
        <taxon>Actinomycetes</taxon>
        <taxon>Streptosporangiales</taxon>
        <taxon>Streptosporangiaceae</taxon>
        <taxon>Bailinhaonella</taxon>
    </lineage>
</organism>
<evidence type="ECO:0000313" key="5">
    <source>
        <dbReference type="Proteomes" id="UP000265768"/>
    </source>
</evidence>
<dbReference type="SUPFAM" id="SSF81606">
    <property type="entry name" value="PP2C-like"/>
    <property type="match status" value="1"/>
</dbReference>
<dbReference type="InterPro" id="IPR029016">
    <property type="entry name" value="GAF-like_dom_sf"/>
</dbReference>
<dbReference type="Gene3D" id="3.60.40.10">
    <property type="entry name" value="PPM-type phosphatase domain"/>
    <property type="match status" value="1"/>
</dbReference>
<feature type="domain" description="PPM-type phosphatase" evidence="3">
    <location>
        <begin position="215"/>
        <end position="433"/>
    </location>
</feature>
<protein>
    <submittedName>
        <fullName evidence="4">GAF domain-containing protein</fullName>
    </submittedName>
</protein>
<evidence type="ECO:0000256" key="1">
    <source>
        <dbReference type="ARBA" id="ARBA00022801"/>
    </source>
</evidence>
<dbReference type="InterPro" id="IPR003018">
    <property type="entry name" value="GAF"/>
</dbReference>
<reference evidence="4 5" key="1">
    <citation type="submission" date="2018-09" db="EMBL/GenBank/DDBJ databases">
        <title>YIM 75507 draft genome.</title>
        <authorList>
            <person name="Tang S."/>
            <person name="Feng Y."/>
        </authorList>
    </citation>
    <scope>NUCLEOTIDE SEQUENCE [LARGE SCALE GENOMIC DNA]</scope>
    <source>
        <strain evidence="4 5">YIM 75507</strain>
    </source>
</reference>
<keyword evidence="1" id="KW-0378">Hydrolase</keyword>
<dbReference type="Proteomes" id="UP000265768">
    <property type="component" value="Unassembled WGS sequence"/>
</dbReference>